<evidence type="ECO:0000256" key="1">
    <source>
        <dbReference type="SAM" id="MobiDB-lite"/>
    </source>
</evidence>
<sequence>MLASLPGALLHGLLLAASLAITCLLRQPPGDGGPGGSQGPQAGRQQPARAWQPWGERGRPRRRHRIVAGLFAAVAQALTSAFKSDRSPEALRVFLESEAAILVFLVAIPALASEAWLDQNHLLYNFACRVAWANTGNDQQHGVGHALQSEPPTGRLRLLRSTWQLFLGTKSFALLGLAVISPLPMLPHLLLAVAEWRTMTDVRWACRAPMLRHPAWQGWISSARALLDNTPMAVPYRGAAAADAEQDCRTFVTLFQLVFGVVVPALIGRRVLEATSWWRRSSRWRRQTNSSSSTGGSRIARALDAFRVAAAQAEAALHCVCDQLEPRLELLLPLAWATLVQLLWTVALVLQWPRQPGACAAG</sequence>
<feature type="signal peptide" evidence="2">
    <location>
        <begin position="1"/>
        <end position="20"/>
    </location>
</feature>
<dbReference type="Proteomes" id="UP001205105">
    <property type="component" value="Unassembled WGS sequence"/>
</dbReference>
<keyword evidence="4" id="KW-1185">Reference proteome</keyword>
<reference evidence="3" key="1">
    <citation type="submission" date="2020-11" db="EMBL/GenBank/DDBJ databases">
        <title>Chlorella ohadii genome sequencing and assembly.</title>
        <authorList>
            <person name="Murik O."/>
            <person name="Treves H."/>
            <person name="Kedem I."/>
            <person name="Shotland Y."/>
            <person name="Kaplan A."/>
        </authorList>
    </citation>
    <scope>NUCLEOTIDE SEQUENCE</scope>
    <source>
        <strain evidence="3">1</strain>
    </source>
</reference>
<name>A0AAD5DZX7_9CHLO</name>
<evidence type="ECO:0000313" key="3">
    <source>
        <dbReference type="EMBL" id="KAI7845888.1"/>
    </source>
</evidence>
<feature type="region of interest" description="Disordered" evidence="1">
    <location>
        <begin position="29"/>
        <end position="59"/>
    </location>
</feature>
<evidence type="ECO:0000256" key="2">
    <source>
        <dbReference type="SAM" id="SignalP"/>
    </source>
</evidence>
<gene>
    <name evidence="3" type="ORF">COHA_000621</name>
</gene>
<keyword evidence="2" id="KW-0732">Signal</keyword>
<dbReference type="AlphaFoldDB" id="A0AAD5DZX7"/>
<accession>A0AAD5DZX7</accession>
<feature type="compositionally biased region" description="Low complexity" evidence="1">
    <location>
        <begin position="39"/>
        <end position="53"/>
    </location>
</feature>
<dbReference type="EMBL" id="JADXDR010000012">
    <property type="protein sequence ID" value="KAI7845888.1"/>
    <property type="molecule type" value="Genomic_DNA"/>
</dbReference>
<evidence type="ECO:0000313" key="4">
    <source>
        <dbReference type="Proteomes" id="UP001205105"/>
    </source>
</evidence>
<feature type="chain" id="PRO_5041976094" evidence="2">
    <location>
        <begin position="21"/>
        <end position="362"/>
    </location>
</feature>
<comment type="caution">
    <text evidence="3">The sequence shown here is derived from an EMBL/GenBank/DDBJ whole genome shotgun (WGS) entry which is preliminary data.</text>
</comment>
<organism evidence="3 4">
    <name type="scientific">Chlorella ohadii</name>
    <dbReference type="NCBI Taxonomy" id="2649997"/>
    <lineage>
        <taxon>Eukaryota</taxon>
        <taxon>Viridiplantae</taxon>
        <taxon>Chlorophyta</taxon>
        <taxon>core chlorophytes</taxon>
        <taxon>Trebouxiophyceae</taxon>
        <taxon>Chlorellales</taxon>
        <taxon>Chlorellaceae</taxon>
        <taxon>Chlorella clade</taxon>
        <taxon>Chlorella</taxon>
    </lineage>
</organism>
<proteinExistence type="predicted"/>
<protein>
    <submittedName>
        <fullName evidence="3">Uncharacterized protein</fullName>
    </submittedName>
</protein>